<comment type="caution">
    <text evidence="2">The sequence shown here is derived from an EMBL/GenBank/DDBJ whole genome shotgun (WGS) entry which is preliminary data.</text>
</comment>
<evidence type="ECO:0000256" key="1">
    <source>
        <dbReference type="SAM" id="Phobius"/>
    </source>
</evidence>
<accession>A0ABW0L5N6</accession>
<keyword evidence="3" id="KW-1185">Reference proteome</keyword>
<keyword evidence="1" id="KW-0472">Membrane</keyword>
<organism evidence="2 3">
    <name type="scientific">Massilia niabensis</name>
    <dbReference type="NCBI Taxonomy" id="544910"/>
    <lineage>
        <taxon>Bacteria</taxon>
        <taxon>Pseudomonadati</taxon>
        <taxon>Pseudomonadota</taxon>
        <taxon>Betaproteobacteria</taxon>
        <taxon>Burkholderiales</taxon>
        <taxon>Oxalobacteraceae</taxon>
        <taxon>Telluria group</taxon>
        <taxon>Massilia</taxon>
    </lineage>
</organism>
<reference evidence="3" key="1">
    <citation type="journal article" date="2019" name="Int. J. Syst. Evol. Microbiol.">
        <title>The Global Catalogue of Microorganisms (GCM) 10K type strain sequencing project: providing services to taxonomists for standard genome sequencing and annotation.</title>
        <authorList>
            <consortium name="The Broad Institute Genomics Platform"/>
            <consortium name="The Broad Institute Genome Sequencing Center for Infectious Disease"/>
            <person name="Wu L."/>
            <person name="Ma J."/>
        </authorList>
    </citation>
    <scope>NUCLEOTIDE SEQUENCE [LARGE SCALE GENOMIC DNA]</scope>
    <source>
        <strain evidence="3">KACC 12649</strain>
    </source>
</reference>
<dbReference type="RefSeq" id="WP_379782738.1">
    <property type="nucleotide sequence ID" value="NZ_JBHSMU010000009.1"/>
</dbReference>
<evidence type="ECO:0000313" key="3">
    <source>
        <dbReference type="Proteomes" id="UP001596050"/>
    </source>
</evidence>
<protein>
    <submittedName>
        <fullName evidence="2">Uncharacterized protein</fullName>
    </submittedName>
</protein>
<proteinExistence type="predicted"/>
<feature type="transmembrane region" description="Helical" evidence="1">
    <location>
        <begin position="162"/>
        <end position="182"/>
    </location>
</feature>
<sequence length="243" mass="27130">MSSSKFSINLHGVAWALSAIISLLLVASMLGQISRLEFGRDSVYGLVQLFNVNLENNVPTFFSAFMLISSAVLAAIVGRSYKQNRKNDSRFWFVLAAGFLFLGYDEVFQVHEQLGPPMRVLLGGGDLGFLYFGWVVPGMIIVCVVALFFMRFLFRLPTQTRGWLLFSGCLYFGGCLGMEMVSGRYFELYRQDDLMYNILTTIEEGLEMTGAATLIYTLLKHISLSSTKIGFQIGGTELVLEPN</sequence>
<keyword evidence="1" id="KW-1133">Transmembrane helix</keyword>
<feature type="transmembrane region" description="Helical" evidence="1">
    <location>
        <begin position="12"/>
        <end position="33"/>
    </location>
</feature>
<keyword evidence="1" id="KW-0812">Transmembrane</keyword>
<dbReference type="EMBL" id="JBHSMU010000009">
    <property type="protein sequence ID" value="MFC5460157.1"/>
    <property type="molecule type" value="Genomic_DNA"/>
</dbReference>
<feature type="transmembrane region" description="Helical" evidence="1">
    <location>
        <begin position="90"/>
        <end position="108"/>
    </location>
</feature>
<feature type="transmembrane region" description="Helical" evidence="1">
    <location>
        <begin position="128"/>
        <end position="150"/>
    </location>
</feature>
<name>A0ABW0L5N6_9BURK</name>
<evidence type="ECO:0000313" key="2">
    <source>
        <dbReference type="EMBL" id="MFC5460157.1"/>
    </source>
</evidence>
<gene>
    <name evidence="2" type="ORF">ACFPN5_10080</name>
</gene>
<dbReference type="Proteomes" id="UP001596050">
    <property type="component" value="Unassembled WGS sequence"/>
</dbReference>
<feature type="transmembrane region" description="Helical" evidence="1">
    <location>
        <begin position="58"/>
        <end position="78"/>
    </location>
</feature>